<dbReference type="AlphaFoldDB" id="A0A6H1ZY21"/>
<dbReference type="EMBL" id="MT144898">
    <property type="protein sequence ID" value="QJI01097.1"/>
    <property type="molecule type" value="Genomic_DNA"/>
</dbReference>
<reference evidence="2" key="1">
    <citation type="submission" date="2020-03" db="EMBL/GenBank/DDBJ databases">
        <title>The deep terrestrial virosphere.</title>
        <authorList>
            <person name="Holmfeldt K."/>
            <person name="Nilsson E."/>
            <person name="Simone D."/>
            <person name="Lopez-Fernandez M."/>
            <person name="Wu X."/>
            <person name="de Brujin I."/>
            <person name="Lundin D."/>
            <person name="Andersson A."/>
            <person name="Bertilsson S."/>
            <person name="Dopson M."/>
        </authorList>
    </citation>
    <scope>NUCLEOTIDE SEQUENCE</scope>
    <source>
        <strain evidence="2">TM448A02668</strain>
        <strain evidence="3">TM448B02292</strain>
    </source>
</reference>
<keyword evidence="1" id="KW-0812">Transmembrane</keyword>
<organism evidence="2">
    <name type="scientific">viral metagenome</name>
    <dbReference type="NCBI Taxonomy" id="1070528"/>
    <lineage>
        <taxon>unclassified sequences</taxon>
        <taxon>metagenomes</taxon>
        <taxon>organismal metagenomes</taxon>
    </lineage>
</organism>
<evidence type="ECO:0000313" key="3">
    <source>
        <dbReference type="EMBL" id="QJI01097.1"/>
    </source>
</evidence>
<evidence type="ECO:0000256" key="1">
    <source>
        <dbReference type="SAM" id="Phobius"/>
    </source>
</evidence>
<keyword evidence="1" id="KW-1133">Transmembrane helix</keyword>
<dbReference type="EMBL" id="MT144334">
    <property type="protein sequence ID" value="QJA52369.1"/>
    <property type="molecule type" value="Genomic_DNA"/>
</dbReference>
<proteinExistence type="predicted"/>
<name>A0A6H1ZY21_9ZZZZ</name>
<feature type="transmembrane region" description="Helical" evidence="1">
    <location>
        <begin position="27"/>
        <end position="48"/>
    </location>
</feature>
<keyword evidence="1" id="KW-0472">Membrane</keyword>
<evidence type="ECO:0000313" key="2">
    <source>
        <dbReference type="EMBL" id="QJA52369.1"/>
    </source>
</evidence>
<gene>
    <name evidence="2" type="ORF">TM448A02668_0002</name>
    <name evidence="3" type="ORF">TM448B02292_0003</name>
</gene>
<protein>
    <submittedName>
        <fullName evidence="2">Uncharacterized protein</fullName>
    </submittedName>
</protein>
<feature type="transmembrane region" description="Helical" evidence="1">
    <location>
        <begin position="54"/>
        <end position="74"/>
    </location>
</feature>
<accession>A0A6H1ZY21</accession>
<sequence>MKKANSLPNRIFWGFYDLVNTKEKRKYVLIICIPFYVVWGIANYVDYIGLSNDVVLAVLTVGISMWLAFSCFFFQTKEGKKLREKIEEQ</sequence>